<dbReference type="PROSITE" id="PS00041">
    <property type="entry name" value="HTH_ARAC_FAMILY_1"/>
    <property type="match status" value="1"/>
</dbReference>
<organism evidence="5 6">
    <name type="scientific">Paraburkholderia terrae</name>
    <dbReference type="NCBI Taxonomy" id="311230"/>
    <lineage>
        <taxon>Bacteria</taxon>
        <taxon>Pseudomonadati</taxon>
        <taxon>Pseudomonadota</taxon>
        <taxon>Betaproteobacteria</taxon>
        <taxon>Burkholderiales</taxon>
        <taxon>Burkholderiaceae</taxon>
        <taxon>Paraburkholderia</taxon>
    </lineage>
</organism>
<dbReference type="SUPFAM" id="SSF46689">
    <property type="entry name" value="Homeodomain-like"/>
    <property type="match status" value="1"/>
</dbReference>
<dbReference type="Proteomes" id="UP000243502">
    <property type="component" value="Chromosome 3"/>
</dbReference>
<feature type="domain" description="HTH araC/xylS-type" evidence="4">
    <location>
        <begin position="262"/>
        <end position="360"/>
    </location>
</feature>
<dbReference type="EMBL" id="CP026113">
    <property type="protein sequence ID" value="AUT65273.1"/>
    <property type="molecule type" value="Genomic_DNA"/>
</dbReference>
<dbReference type="PANTHER" id="PTHR46796:SF6">
    <property type="entry name" value="ARAC SUBFAMILY"/>
    <property type="match status" value="1"/>
</dbReference>
<proteinExistence type="predicted"/>
<keyword evidence="1" id="KW-0805">Transcription regulation</keyword>
<name>A0A2I8F0C4_9BURK</name>
<dbReference type="InterPro" id="IPR009057">
    <property type="entry name" value="Homeodomain-like_sf"/>
</dbReference>
<dbReference type="PANTHER" id="PTHR46796">
    <property type="entry name" value="HTH-TYPE TRANSCRIPTIONAL ACTIVATOR RHAS-RELATED"/>
    <property type="match status" value="1"/>
</dbReference>
<evidence type="ECO:0000256" key="1">
    <source>
        <dbReference type="ARBA" id="ARBA00023015"/>
    </source>
</evidence>
<dbReference type="InterPro" id="IPR018062">
    <property type="entry name" value="HTH_AraC-typ_CS"/>
</dbReference>
<dbReference type="InterPro" id="IPR020449">
    <property type="entry name" value="Tscrpt_reg_AraC-type_HTH"/>
</dbReference>
<keyword evidence="3" id="KW-0804">Transcription</keyword>
<dbReference type="AlphaFoldDB" id="A0A2I8F0C4"/>
<dbReference type="Pfam" id="PF12833">
    <property type="entry name" value="HTH_18"/>
    <property type="match status" value="1"/>
</dbReference>
<dbReference type="GO" id="GO:0043565">
    <property type="term" value="F:sequence-specific DNA binding"/>
    <property type="evidence" value="ECO:0007669"/>
    <property type="project" value="InterPro"/>
</dbReference>
<dbReference type="GO" id="GO:0003700">
    <property type="term" value="F:DNA-binding transcription factor activity"/>
    <property type="evidence" value="ECO:0007669"/>
    <property type="project" value="InterPro"/>
</dbReference>
<evidence type="ECO:0000313" key="6">
    <source>
        <dbReference type="Proteomes" id="UP000243502"/>
    </source>
</evidence>
<reference evidence="5 6" key="1">
    <citation type="submission" date="2018-01" db="EMBL/GenBank/DDBJ databases">
        <title>Species boundaries and ecological features among Paraburkholderia terrae DSMZ17804T, P. hospita DSMZ17164T and P. caribensis DSMZ13236T.</title>
        <authorList>
            <person name="Pratama A.A."/>
        </authorList>
    </citation>
    <scope>NUCLEOTIDE SEQUENCE [LARGE SCALE GENOMIC DNA]</scope>
    <source>
        <strain evidence="5 6">DSM 17804</strain>
    </source>
</reference>
<dbReference type="InterPro" id="IPR050204">
    <property type="entry name" value="AraC_XylS_family_regulators"/>
</dbReference>
<dbReference type="OrthoDB" id="8590374at2"/>
<dbReference type="Gene3D" id="1.10.10.60">
    <property type="entry name" value="Homeodomain-like"/>
    <property type="match status" value="1"/>
</dbReference>
<dbReference type="InterPro" id="IPR018060">
    <property type="entry name" value="HTH_AraC"/>
</dbReference>
<dbReference type="SMART" id="SM00342">
    <property type="entry name" value="HTH_ARAC"/>
    <property type="match status" value="1"/>
</dbReference>
<keyword evidence="2" id="KW-0238">DNA-binding</keyword>
<protein>
    <submittedName>
        <fullName evidence="5">AraC family transcriptional regulator</fullName>
    </submittedName>
</protein>
<evidence type="ECO:0000313" key="5">
    <source>
        <dbReference type="EMBL" id="AUT65273.1"/>
    </source>
</evidence>
<evidence type="ECO:0000256" key="2">
    <source>
        <dbReference type="ARBA" id="ARBA00023125"/>
    </source>
</evidence>
<evidence type="ECO:0000256" key="3">
    <source>
        <dbReference type="ARBA" id="ARBA00023163"/>
    </source>
</evidence>
<evidence type="ECO:0000259" key="4">
    <source>
        <dbReference type="PROSITE" id="PS01124"/>
    </source>
</evidence>
<gene>
    <name evidence="5" type="ORF">C2L65_37590</name>
</gene>
<dbReference type="KEGG" id="pter:C2L65_37590"/>
<sequence length="370" mass="42092">MARRRGTPSSLAWQSIARSPPPVSRYRTACVSPYVVKGSLFMRANGIAYNRFDVAGLPLQQQLLAYWEQLGHVIEVVPSHEQLRQPFICINDRYDIGEFRMSDTYTDDVVIERTIARISRDAARGIGFTIFLDGENHSAMTHATKREYTVLGGSVFATDLDQPIRLARHACRYITLVVPRNQLEHVFADPGAIHGRMLEPNRHGTRLIVQRARMLVENFRYMQFEDARRGVTDLVQLIAAAFGEEAGLSGSKRAISRALMFESARRHVRANLHESGLSPESVIESLGLPRSTIYRLFEHEGGLGAYIRHLRLRAAADDLVRFPKVPIKDIGYSVGFKSASDFARAFRRTYEMTPQEMRLNDYRYRHAEQP</sequence>
<accession>A0A2I8F0C4</accession>
<dbReference type="PRINTS" id="PR00032">
    <property type="entry name" value="HTHARAC"/>
</dbReference>
<dbReference type="PROSITE" id="PS01124">
    <property type="entry name" value="HTH_ARAC_FAMILY_2"/>
    <property type="match status" value="1"/>
</dbReference>